<dbReference type="AlphaFoldDB" id="A0A561UIY9"/>
<evidence type="ECO:0000313" key="3">
    <source>
        <dbReference type="Proteomes" id="UP000317940"/>
    </source>
</evidence>
<proteinExistence type="predicted"/>
<name>A0A561UIY9_9ACTN</name>
<dbReference type="RefSeq" id="WP_145905599.1">
    <property type="nucleotide sequence ID" value="NZ_BAAAMZ010000015.1"/>
</dbReference>
<accession>A0A561UIY9</accession>
<keyword evidence="3" id="KW-1185">Reference proteome</keyword>
<sequence length="65" mass="6670">MSADHGISWRKSSYSGAGGNNCVEVADGLTSLLPVRDSKDPNGPALTFAADAWSSFVSALKAGDL</sequence>
<organism evidence="2 3">
    <name type="scientific">Kitasatospora viridis</name>
    <dbReference type="NCBI Taxonomy" id="281105"/>
    <lineage>
        <taxon>Bacteria</taxon>
        <taxon>Bacillati</taxon>
        <taxon>Actinomycetota</taxon>
        <taxon>Actinomycetes</taxon>
        <taxon>Kitasatosporales</taxon>
        <taxon>Streptomycetaceae</taxon>
        <taxon>Kitasatospora</taxon>
    </lineage>
</organism>
<evidence type="ECO:0000259" key="1">
    <source>
        <dbReference type="Pfam" id="PF04149"/>
    </source>
</evidence>
<dbReference type="Pfam" id="PF04149">
    <property type="entry name" value="DUF397"/>
    <property type="match status" value="1"/>
</dbReference>
<evidence type="ECO:0000313" key="2">
    <source>
        <dbReference type="EMBL" id="TWF99307.1"/>
    </source>
</evidence>
<comment type="caution">
    <text evidence="2">The sequence shown here is derived from an EMBL/GenBank/DDBJ whole genome shotgun (WGS) entry which is preliminary data.</text>
</comment>
<dbReference type="OrthoDB" id="3873568at2"/>
<gene>
    <name evidence="2" type="ORF">FHX73_113150</name>
</gene>
<protein>
    <submittedName>
        <fullName evidence="2">Uncharacterized protein DUF397</fullName>
    </submittedName>
</protein>
<dbReference type="EMBL" id="VIWT01000001">
    <property type="protein sequence ID" value="TWF99307.1"/>
    <property type="molecule type" value="Genomic_DNA"/>
</dbReference>
<feature type="domain" description="DUF397" evidence="1">
    <location>
        <begin position="8"/>
        <end position="61"/>
    </location>
</feature>
<dbReference type="InterPro" id="IPR007278">
    <property type="entry name" value="DUF397"/>
</dbReference>
<dbReference type="Proteomes" id="UP000317940">
    <property type="component" value="Unassembled WGS sequence"/>
</dbReference>
<reference evidence="2 3" key="1">
    <citation type="submission" date="2019-06" db="EMBL/GenBank/DDBJ databases">
        <title>Sequencing the genomes of 1000 actinobacteria strains.</title>
        <authorList>
            <person name="Klenk H.-P."/>
        </authorList>
    </citation>
    <scope>NUCLEOTIDE SEQUENCE [LARGE SCALE GENOMIC DNA]</scope>
    <source>
        <strain evidence="2 3">DSM 44826</strain>
    </source>
</reference>